<dbReference type="GeneID" id="68611405"/>
<dbReference type="Pfam" id="PF00989">
    <property type="entry name" value="PAS"/>
    <property type="match status" value="1"/>
</dbReference>
<dbReference type="InterPro" id="IPR000014">
    <property type="entry name" value="PAS"/>
</dbReference>
<dbReference type="Gene3D" id="3.30.450.20">
    <property type="entry name" value="PAS domain"/>
    <property type="match status" value="1"/>
</dbReference>
<evidence type="ECO:0000313" key="5">
    <source>
        <dbReference type="Proteomes" id="UP001501729"/>
    </source>
</evidence>
<gene>
    <name evidence="4" type="primary">bat_1</name>
    <name evidence="4" type="ORF">GCM10025751_08550</name>
</gene>
<dbReference type="Pfam" id="PF04967">
    <property type="entry name" value="HTH_10"/>
    <property type="match status" value="1"/>
</dbReference>
<dbReference type="InterPro" id="IPR003018">
    <property type="entry name" value="GAF"/>
</dbReference>
<accession>A0AAV3UD28</accession>
<keyword evidence="5" id="KW-1185">Reference proteome</keyword>
<dbReference type="Pfam" id="PF13185">
    <property type="entry name" value="GAF_2"/>
    <property type="match status" value="1"/>
</dbReference>
<dbReference type="SUPFAM" id="SSF55781">
    <property type="entry name" value="GAF domain-like"/>
    <property type="match status" value="1"/>
</dbReference>
<evidence type="ECO:0000313" key="4">
    <source>
        <dbReference type="EMBL" id="GAA5043596.1"/>
    </source>
</evidence>
<proteinExistence type="predicted"/>
<dbReference type="InterPro" id="IPR013767">
    <property type="entry name" value="PAS_fold"/>
</dbReference>
<dbReference type="PANTHER" id="PTHR34236">
    <property type="entry name" value="DIMETHYL SULFOXIDE REDUCTASE TRANSCRIPTIONAL ACTIVATOR"/>
    <property type="match status" value="1"/>
</dbReference>
<dbReference type="InterPro" id="IPR007050">
    <property type="entry name" value="HTH_bacterioopsin"/>
</dbReference>
<dbReference type="CDD" id="cd00130">
    <property type="entry name" value="PAS"/>
    <property type="match status" value="1"/>
</dbReference>
<protein>
    <submittedName>
        <fullName evidence="4">Bacterioopsin transcriptional activator Bat</fullName>
    </submittedName>
</protein>
<dbReference type="EMBL" id="BAABKX010000001">
    <property type="protein sequence ID" value="GAA5043596.1"/>
    <property type="molecule type" value="Genomic_DNA"/>
</dbReference>
<comment type="caution">
    <text evidence="4">The sequence shown here is derived from an EMBL/GenBank/DDBJ whole genome shotgun (WGS) entry which is preliminary data.</text>
</comment>
<dbReference type="SMART" id="SM00065">
    <property type="entry name" value="GAF"/>
    <property type="match status" value="1"/>
</dbReference>
<dbReference type="InterPro" id="IPR029016">
    <property type="entry name" value="GAF-like_dom_sf"/>
</dbReference>
<keyword evidence="2" id="KW-0804">Transcription</keyword>
<organism evidence="4 5">
    <name type="scientific">Haladaptatus pallidirubidus</name>
    <dbReference type="NCBI Taxonomy" id="1008152"/>
    <lineage>
        <taxon>Archaea</taxon>
        <taxon>Methanobacteriati</taxon>
        <taxon>Methanobacteriota</taxon>
        <taxon>Stenosarchaea group</taxon>
        <taxon>Halobacteria</taxon>
        <taxon>Halobacteriales</taxon>
        <taxon>Haladaptataceae</taxon>
        <taxon>Haladaptatus</taxon>
    </lineage>
</organism>
<evidence type="ECO:0000259" key="3">
    <source>
        <dbReference type="PROSITE" id="PS50112"/>
    </source>
</evidence>
<dbReference type="InterPro" id="IPR031803">
    <property type="entry name" value="BAT_GAF/HTH-assoc"/>
</dbReference>
<sequence length="534" mass="59487">MGREGGNRLLSDETVVSTVGDGVYQLDADGDFLSANDAMVEMTGYDRDELLGSPFSLLLGDEDAARLDAEIKKLRNNAPAVRTIELPTRTAGEEFVPCELRFSVVQSEDGTVIGTVGVAHDVSHRNRHDAELKAQHDELEQLRRINAVIRSIDRAVARAETADEIEQSVCDHLADADPYLFALVVRLDPQFEELTPQTWAGEHDEYVEYLREANIDVSEGPGAKAVKTRTVQAIQDIEADEYDWGESALECGFRSLAAVPLAHEETVYGVLAVYSDRPYAFDEPERELLSDLAELVGYALFAVKTQQALVGERVIELEFRLADEEYIFTALSVAEECTVRLEDAVLHPDGSLLLYVSVQGGDPARVVEFCREFEKVSHLRVLSTREDECSLEIRYGEPMVLRSLSHYGGVVKSAVAEDGVARVQIDLPETGEVRQIVDMLGNVLDTAELVSRRTVERRVETRAEFRDTLDGGLTDRQRTVLVAAYRSGYFDWPRESTGEQLAESLDIAAPTLHKHLRLAERKLLSTIFDDDRRG</sequence>
<keyword evidence="1" id="KW-0805">Transcription regulation</keyword>
<dbReference type="RefSeq" id="WP_227775641.1">
    <property type="nucleotide sequence ID" value="NZ_BAABKX010000001.1"/>
</dbReference>
<dbReference type="AlphaFoldDB" id="A0AAV3UD28"/>
<dbReference type="GO" id="GO:0006355">
    <property type="term" value="P:regulation of DNA-templated transcription"/>
    <property type="evidence" value="ECO:0007669"/>
    <property type="project" value="InterPro"/>
</dbReference>
<evidence type="ECO:0000256" key="2">
    <source>
        <dbReference type="ARBA" id="ARBA00023163"/>
    </source>
</evidence>
<dbReference type="SMART" id="SM00091">
    <property type="entry name" value="PAS"/>
    <property type="match status" value="1"/>
</dbReference>
<evidence type="ECO:0000256" key="1">
    <source>
        <dbReference type="ARBA" id="ARBA00023015"/>
    </source>
</evidence>
<dbReference type="PANTHER" id="PTHR34236:SF1">
    <property type="entry name" value="DIMETHYL SULFOXIDE REDUCTASE TRANSCRIPTIONAL ACTIVATOR"/>
    <property type="match status" value="1"/>
</dbReference>
<dbReference type="NCBIfam" id="TIGR00229">
    <property type="entry name" value="sensory_box"/>
    <property type="match status" value="1"/>
</dbReference>
<dbReference type="InterPro" id="IPR035965">
    <property type="entry name" value="PAS-like_dom_sf"/>
</dbReference>
<name>A0AAV3UD28_9EURY</name>
<dbReference type="Pfam" id="PF15915">
    <property type="entry name" value="BAT"/>
    <property type="match status" value="1"/>
</dbReference>
<dbReference type="Gene3D" id="3.30.450.40">
    <property type="match status" value="1"/>
</dbReference>
<dbReference type="SUPFAM" id="SSF55785">
    <property type="entry name" value="PYP-like sensor domain (PAS domain)"/>
    <property type="match status" value="1"/>
</dbReference>
<dbReference type="PROSITE" id="PS50112">
    <property type="entry name" value="PAS"/>
    <property type="match status" value="1"/>
</dbReference>
<dbReference type="Proteomes" id="UP001501729">
    <property type="component" value="Unassembled WGS sequence"/>
</dbReference>
<reference evidence="4 5" key="1">
    <citation type="journal article" date="2019" name="Int. J. Syst. Evol. Microbiol.">
        <title>The Global Catalogue of Microorganisms (GCM) 10K type strain sequencing project: providing services to taxonomists for standard genome sequencing and annotation.</title>
        <authorList>
            <consortium name="The Broad Institute Genomics Platform"/>
            <consortium name="The Broad Institute Genome Sequencing Center for Infectious Disease"/>
            <person name="Wu L."/>
            <person name="Ma J."/>
        </authorList>
    </citation>
    <scope>NUCLEOTIDE SEQUENCE [LARGE SCALE GENOMIC DNA]</scope>
    <source>
        <strain evidence="4 5">JCM 17504</strain>
    </source>
</reference>
<feature type="domain" description="PAS" evidence="3">
    <location>
        <begin position="15"/>
        <end position="78"/>
    </location>
</feature>